<dbReference type="Pfam" id="PF07690">
    <property type="entry name" value="MFS_1"/>
    <property type="match status" value="1"/>
</dbReference>
<feature type="compositionally biased region" description="Polar residues" evidence="7">
    <location>
        <begin position="539"/>
        <end position="558"/>
    </location>
</feature>
<evidence type="ECO:0000256" key="1">
    <source>
        <dbReference type="ARBA" id="ARBA00004127"/>
    </source>
</evidence>
<feature type="transmembrane region" description="Helical" evidence="8">
    <location>
        <begin position="92"/>
        <end position="111"/>
    </location>
</feature>
<evidence type="ECO:0000256" key="2">
    <source>
        <dbReference type="ARBA" id="ARBA00008335"/>
    </source>
</evidence>
<keyword evidence="4 8" id="KW-0812">Transmembrane</keyword>
<dbReference type="InterPro" id="IPR036259">
    <property type="entry name" value="MFS_trans_sf"/>
</dbReference>
<feature type="transmembrane region" description="Helical" evidence="8">
    <location>
        <begin position="298"/>
        <end position="319"/>
    </location>
</feature>
<dbReference type="PROSITE" id="PS50850">
    <property type="entry name" value="MFS"/>
    <property type="match status" value="1"/>
</dbReference>
<dbReference type="GO" id="GO:0046943">
    <property type="term" value="F:carboxylic acid transmembrane transporter activity"/>
    <property type="evidence" value="ECO:0007669"/>
    <property type="project" value="UniProtKB-ARBA"/>
</dbReference>
<feature type="region of interest" description="Disordered" evidence="7">
    <location>
        <begin position="539"/>
        <end position="580"/>
    </location>
</feature>
<name>A0A6A5QJT1_AMPQU</name>
<evidence type="ECO:0000256" key="4">
    <source>
        <dbReference type="ARBA" id="ARBA00022692"/>
    </source>
</evidence>
<reference evidence="10" key="1">
    <citation type="journal article" date="2020" name="Stud. Mycol.">
        <title>101 Dothideomycetes genomes: a test case for predicting lifestyles and emergence of pathogens.</title>
        <authorList>
            <person name="Haridas S."/>
            <person name="Albert R."/>
            <person name="Binder M."/>
            <person name="Bloem J."/>
            <person name="Labutti K."/>
            <person name="Salamov A."/>
            <person name="Andreopoulos B."/>
            <person name="Baker S."/>
            <person name="Barry K."/>
            <person name="Bills G."/>
            <person name="Bluhm B."/>
            <person name="Cannon C."/>
            <person name="Castanera R."/>
            <person name="Culley D."/>
            <person name="Daum C."/>
            <person name="Ezra D."/>
            <person name="Gonzalez J."/>
            <person name="Henrissat B."/>
            <person name="Kuo A."/>
            <person name="Liang C."/>
            <person name="Lipzen A."/>
            <person name="Lutzoni F."/>
            <person name="Magnuson J."/>
            <person name="Mondo S."/>
            <person name="Nolan M."/>
            <person name="Ohm R."/>
            <person name="Pangilinan J."/>
            <person name="Park H.-J."/>
            <person name="Ramirez L."/>
            <person name="Alfaro M."/>
            <person name="Sun H."/>
            <person name="Tritt A."/>
            <person name="Yoshinaga Y."/>
            <person name="Zwiers L.-H."/>
            <person name="Turgeon B."/>
            <person name="Goodwin S."/>
            <person name="Spatafora J."/>
            <person name="Crous P."/>
            <person name="Grigoriev I."/>
        </authorList>
    </citation>
    <scope>NUCLEOTIDE SEQUENCE</scope>
    <source>
        <strain evidence="10">HMLAC05119</strain>
    </source>
</reference>
<feature type="transmembrane region" description="Helical" evidence="8">
    <location>
        <begin position="371"/>
        <end position="391"/>
    </location>
</feature>
<proteinExistence type="inferred from homology"/>
<feature type="transmembrane region" description="Helical" evidence="8">
    <location>
        <begin position="62"/>
        <end position="80"/>
    </location>
</feature>
<feature type="transmembrane region" description="Helical" evidence="8">
    <location>
        <begin position="243"/>
        <end position="268"/>
    </location>
</feature>
<dbReference type="PANTHER" id="PTHR23501:SF78">
    <property type="entry name" value="MAJOR FACILITATOR SUPERFAMILY (MFS) PROFILE DOMAIN-CONTAINING PROTEIN-RELATED"/>
    <property type="match status" value="1"/>
</dbReference>
<evidence type="ECO:0000256" key="8">
    <source>
        <dbReference type="SAM" id="Phobius"/>
    </source>
</evidence>
<accession>A0A6A5QJT1</accession>
<dbReference type="Gene3D" id="1.20.1250.20">
    <property type="entry name" value="MFS general substrate transporter like domains"/>
    <property type="match status" value="2"/>
</dbReference>
<feature type="transmembrane region" description="Helical" evidence="8">
    <location>
        <begin position="397"/>
        <end position="420"/>
    </location>
</feature>
<dbReference type="FunFam" id="1.20.1720.10:FF:000013">
    <property type="entry name" value="Related to multidrug resistance proteins"/>
    <property type="match status" value="1"/>
</dbReference>
<feature type="transmembrane region" description="Helical" evidence="8">
    <location>
        <begin position="339"/>
        <end position="359"/>
    </location>
</feature>
<feature type="transmembrane region" description="Helical" evidence="8">
    <location>
        <begin position="220"/>
        <end position="237"/>
    </location>
</feature>
<feature type="transmembrane region" description="Helical" evidence="8">
    <location>
        <begin position="503"/>
        <end position="522"/>
    </location>
</feature>
<dbReference type="AlphaFoldDB" id="A0A6A5QJT1"/>
<dbReference type="FunFam" id="1.20.1250.20:FF:000196">
    <property type="entry name" value="MFS toxin efflux pump (AflT)"/>
    <property type="match status" value="1"/>
</dbReference>
<comment type="similarity">
    <text evidence="2">Belongs to the major facilitator superfamily.</text>
</comment>
<organism evidence="10 11">
    <name type="scientific">Ampelomyces quisqualis</name>
    <name type="common">Powdery mildew agent</name>
    <dbReference type="NCBI Taxonomy" id="50730"/>
    <lineage>
        <taxon>Eukaryota</taxon>
        <taxon>Fungi</taxon>
        <taxon>Dikarya</taxon>
        <taxon>Ascomycota</taxon>
        <taxon>Pezizomycotina</taxon>
        <taxon>Dothideomycetes</taxon>
        <taxon>Pleosporomycetidae</taxon>
        <taxon>Pleosporales</taxon>
        <taxon>Pleosporineae</taxon>
        <taxon>Phaeosphaeriaceae</taxon>
        <taxon>Ampelomyces</taxon>
    </lineage>
</organism>
<dbReference type="EMBL" id="ML979136">
    <property type="protein sequence ID" value="KAF1915100.1"/>
    <property type="molecule type" value="Genomic_DNA"/>
</dbReference>
<comment type="subcellular location">
    <subcellularLocation>
        <location evidence="1">Endomembrane system</location>
        <topology evidence="1">Multi-pass membrane protein</topology>
    </subcellularLocation>
</comment>
<evidence type="ECO:0000259" key="9">
    <source>
        <dbReference type="PROSITE" id="PS50850"/>
    </source>
</evidence>
<dbReference type="SUPFAM" id="SSF103473">
    <property type="entry name" value="MFS general substrate transporter"/>
    <property type="match status" value="1"/>
</dbReference>
<feature type="transmembrane region" description="Helical" evidence="8">
    <location>
        <begin position="181"/>
        <end position="200"/>
    </location>
</feature>
<feature type="domain" description="Major facilitator superfamily (MFS) profile" evidence="9">
    <location>
        <begin position="27"/>
        <end position="527"/>
    </location>
</feature>
<dbReference type="PANTHER" id="PTHR23501">
    <property type="entry name" value="MAJOR FACILITATOR SUPERFAMILY"/>
    <property type="match status" value="1"/>
</dbReference>
<dbReference type="OrthoDB" id="10021397at2759"/>
<keyword evidence="11" id="KW-1185">Reference proteome</keyword>
<dbReference type="GO" id="GO:0005886">
    <property type="term" value="C:plasma membrane"/>
    <property type="evidence" value="ECO:0007669"/>
    <property type="project" value="TreeGrafter"/>
</dbReference>
<evidence type="ECO:0000256" key="7">
    <source>
        <dbReference type="SAM" id="MobiDB-lite"/>
    </source>
</evidence>
<keyword evidence="3" id="KW-0813">Transport</keyword>
<dbReference type="FunFam" id="1.20.1250.20:FF:000436">
    <property type="entry name" value="MFS transporter, putative"/>
    <property type="match status" value="1"/>
</dbReference>
<feature type="transmembrane region" description="Helical" evidence="8">
    <location>
        <begin position="441"/>
        <end position="459"/>
    </location>
</feature>
<evidence type="ECO:0000256" key="5">
    <source>
        <dbReference type="ARBA" id="ARBA00022989"/>
    </source>
</evidence>
<evidence type="ECO:0000313" key="10">
    <source>
        <dbReference type="EMBL" id="KAF1915100.1"/>
    </source>
</evidence>
<protein>
    <submittedName>
        <fullName evidence="10">Major facilitator superfamily domain-containing protein</fullName>
    </submittedName>
</protein>
<evidence type="ECO:0000256" key="3">
    <source>
        <dbReference type="ARBA" id="ARBA00022448"/>
    </source>
</evidence>
<keyword evidence="6 8" id="KW-0472">Membrane</keyword>
<keyword evidence="5 8" id="KW-1133">Transmembrane helix</keyword>
<evidence type="ECO:0000256" key="6">
    <source>
        <dbReference type="ARBA" id="ARBA00023136"/>
    </source>
</evidence>
<sequence length="580" mass="62554">MKDRQKAAEDSVFDQTNLLPKRELLMVFGALAVSLFICFVDQNGIGVALPTIGRELHAEATISWAGTSALIANTLFQVLYGRVSDLFGRKAVFMSALALLTISDLLCGLSQNSTMLYVFRGLAGVANGGITSLAMMIVSDIITLKERGKYQGILGACVGLGNMVGPFVAAAFVQYSTWRGLFWLISPLAALCGVVCFFILPKPKNAPRMDFKAVSTKIDYLGMLAGSSAIVLILIPVSGGGSYFAWSSPMVISMLVIGGCCMVTFLFVEKQVALLPMMPCKLWPSLCVSEMLTLQVSLFKSAPVCVMLLQNLFFGIVYYSQLYYLPLFFQNARGMSPLISAALVLPITCAQMLASIISGQYISRKERYGEVIWSGFFLWTLGVGLTCIFDLDTSVVAIVVILLVQGTGVGFIFQPTLVALQAHCTKAQRAVVISNRNFLRSLGGAVGLAISAATLQNSLKKAMPAKFASLASSSYNIPNFNTLGASPVEVREILQAYAHASRAVFIMSVPFMALCLLGCLLIKDHGLQRPDDIQVIESSNSQKEAQIENNDNEVQGVSEQPVHANRNSDTSKGAIQGKPE</sequence>
<dbReference type="InterPro" id="IPR011701">
    <property type="entry name" value="MFS"/>
</dbReference>
<dbReference type="GO" id="GO:0012505">
    <property type="term" value="C:endomembrane system"/>
    <property type="evidence" value="ECO:0007669"/>
    <property type="project" value="UniProtKB-SubCell"/>
</dbReference>
<feature type="transmembrane region" description="Helical" evidence="8">
    <location>
        <begin position="117"/>
        <end position="138"/>
    </location>
</feature>
<gene>
    <name evidence="10" type="ORF">BDU57DRAFT_557317</name>
</gene>
<dbReference type="InterPro" id="IPR020846">
    <property type="entry name" value="MFS_dom"/>
</dbReference>
<feature type="transmembrane region" description="Helical" evidence="8">
    <location>
        <begin position="150"/>
        <end position="175"/>
    </location>
</feature>
<evidence type="ECO:0000313" key="11">
    <source>
        <dbReference type="Proteomes" id="UP000800096"/>
    </source>
</evidence>
<feature type="transmembrane region" description="Helical" evidence="8">
    <location>
        <begin position="24"/>
        <end position="42"/>
    </location>
</feature>
<dbReference type="Proteomes" id="UP000800096">
    <property type="component" value="Unassembled WGS sequence"/>
</dbReference>